<keyword evidence="3" id="KW-1185">Reference proteome</keyword>
<feature type="region of interest" description="Disordered" evidence="1">
    <location>
        <begin position="303"/>
        <end position="359"/>
    </location>
</feature>
<evidence type="ECO:0000313" key="2">
    <source>
        <dbReference type="EMBL" id="CAG5917368.1"/>
    </source>
</evidence>
<dbReference type="Proteomes" id="UP000677803">
    <property type="component" value="Unassembled WGS sequence"/>
</dbReference>
<sequence>MLILSLLTGGDGGISDSFSALKHSIALRRRPDEKELHEELDTKAPEQLNAPNWPKLKAPLGLLAMRSGPCGDQSSVGSQTPTPGRTPALSLCPDREGREPLETGLLGLQCLQSAPAHVSLLRDGKQSSSRDVSEAAGPATVKPAGRSPTPLPPQAGIPQEFHRNSRGIPPREVSPLRGELSSPSPAESPAQRLRLALETRPVHDTCTACAWKQTREQGFVSLRLLVFVFGVCLRSSPSCHGGPERAEPPDWPLGVGCGRSLPIGRWEAWESGRPLNAAPPGRASLISHSAACLPPSSLPDSGFSPPPLHLTHGAGMRTGNGKEGQRDPVPNRLERGVHPKEGAEPPSIHPSSIYPSTHPSIHPSIHHPSIIHPSSIHPSIIHPLFIHHLSIHHSSMYTSFIHHPSIHHSSMYTSFIHHPSIHHSSIHPSIHPSSIHPSSIHPYIIHPSFIHHPSIHPSFIHHPSIHPSSIHPYIIHPSFIHPSIIHPSILHPSIINPSFIQHPSSIHTSIHHDGWMYGLKMSLNPNKQRKRLLEAEKKQIHYGFRPQNKDPEEELEQKLVQSPAGSAAFPVCSALFPADGWKLL</sequence>
<evidence type="ECO:0000313" key="3">
    <source>
        <dbReference type="Proteomes" id="UP000677803"/>
    </source>
</evidence>
<accession>A0A8S4B4S1</accession>
<feature type="region of interest" description="Disordered" evidence="1">
    <location>
        <begin position="67"/>
        <end position="98"/>
    </location>
</feature>
<feature type="compositionally biased region" description="Low complexity" evidence="1">
    <location>
        <begin position="181"/>
        <end position="190"/>
    </location>
</feature>
<reference evidence="2" key="1">
    <citation type="submission" date="2021-05" db="EMBL/GenBank/DDBJ databases">
        <authorList>
            <person name="Tigano A."/>
        </authorList>
    </citation>
    <scope>NUCLEOTIDE SEQUENCE</scope>
</reference>
<dbReference type="AlphaFoldDB" id="A0A8S4B4S1"/>
<proteinExistence type="predicted"/>
<feature type="compositionally biased region" description="Low complexity" evidence="1">
    <location>
        <begin position="345"/>
        <end position="359"/>
    </location>
</feature>
<dbReference type="InterPro" id="IPR051860">
    <property type="entry name" value="Plasmodium_CSP_Invasion"/>
</dbReference>
<evidence type="ECO:0000256" key="1">
    <source>
        <dbReference type="SAM" id="MobiDB-lite"/>
    </source>
</evidence>
<feature type="compositionally biased region" description="Polar residues" evidence="1">
    <location>
        <begin position="72"/>
        <end position="83"/>
    </location>
</feature>
<feature type="compositionally biased region" description="Basic and acidic residues" evidence="1">
    <location>
        <begin position="332"/>
        <end position="343"/>
    </location>
</feature>
<name>A0A8S4B4S1_9TELE</name>
<organism evidence="2 3">
    <name type="scientific">Menidia menidia</name>
    <name type="common">Atlantic silverside</name>
    <dbReference type="NCBI Taxonomy" id="238744"/>
    <lineage>
        <taxon>Eukaryota</taxon>
        <taxon>Metazoa</taxon>
        <taxon>Chordata</taxon>
        <taxon>Craniata</taxon>
        <taxon>Vertebrata</taxon>
        <taxon>Euteleostomi</taxon>
        <taxon>Actinopterygii</taxon>
        <taxon>Neopterygii</taxon>
        <taxon>Teleostei</taxon>
        <taxon>Neoteleostei</taxon>
        <taxon>Acanthomorphata</taxon>
        <taxon>Ovalentaria</taxon>
        <taxon>Atherinomorphae</taxon>
        <taxon>Atheriniformes</taxon>
        <taxon>Atherinopsidae</taxon>
        <taxon>Menidiinae</taxon>
        <taxon>Menidia</taxon>
    </lineage>
</organism>
<protein>
    <submittedName>
        <fullName evidence="2">(Atlantic silverside) hypothetical protein</fullName>
    </submittedName>
</protein>
<dbReference type="PANTHER" id="PTHR44826">
    <property type="entry name" value="SPORE COAT PROTEIN SP85"/>
    <property type="match status" value="1"/>
</dbReference>
<comment type="caution">
    <text evidence="2">The sequence shown here is derived from an EMBL/GenBank/DDBJ whole genome shotgun (WGS) entry which is preliminary data.</text>
</comment>
<dbReference type="PANTHER" id="PTHR44826:SF16">
    <property type="entry name" value="GP152 PROTEIN"/>
    <property type="match status" value="1"/>
</dbReference>
<gene>
    <name evidence="2" type="ORF">MMEN_LOCUS10069</name>
</gene>
<dbReference type="EMBL" id="CAJRST010011112">
    <property type="protein sequence ID" value="CAG5917368.1"/>
    <property type="molecule type" value="Genomic_DNA"/>
</dbReference>
<feature type="region of interest" description="Disordered" evidence="1">
    <location>
        <begin position="121"/>
        <end position="191"/>
    </location>
</feature>